<accession>A0A7J7CNT3</accession>
<organism evidence="2 3">
    <name type="scientific">Tripterygium wilfordii</name>
    <name type="common">Thunder God vine</name>
    <dbReference type="NCBI Taxonomy" id="458696"/>
    <lineage>
        <taxon>Eukaryota</taxon>
        <taxon>Viridiplantae</taxon>
        <taxon>Streptophyta</taxon>
        <taxon>Embryophyta</taxon>
        <taxon>Tracheophyta</taxon>
        <taxon>Spermatophyta</taxon>
        <taxon>Magnoliopsida</taxon>
        <taxon>eudicotyledons</taxon>
        <taxon>Gunneridae</taxon>
        <taxon>Pentapetalae</taxon>
        <taxon>rosids</taxon>
        <taxon>fabids</taxon>
        <taxon>Celastrales</taxon>
        <taxon>Celastraceae</taxon>
        <taxon>Tripterygium</taxon>
    </lineage>
</organism>
<sequence>MLPKINCLLCSVFLHTRLLCFCIINFLEFILAEFLVSADPNQTHFSSLHVKEDTVVSAITSSNSQTRLAKSETKTLIKIRTFVFLTGLCSILLIFCLGYVLRENIFPVS</sequence>
<keyword evidence="3" id="KW-1185">Reference proteome</keyword>
<gene>
    <name evidence="2" type="ORF">HS088_TW15G01261</name>
</gene>
<evidence type="ECO:0000313" key="3">
    <source>
        <dbReference type="Proteomes" id="UP000593562"/>
    </source>
</evidence>
<proteinExistence type="predicted"/>
<name>A0A7J7CNT3_TRIWF</name>
<reference evidence="2 3" key="1">
    <citation type="journal article" date="2020" name="Nat. Commun.">
        <title>Genome of Tripterygium wilfordii and identification of cytochrome P450 involved in triptolide biosynthesis.</title>
        <authorList>
            <person name="Tu L."/>
            <person name="Su P."/>
            <person name="Zhang Z."/>
            <person name="Gao L."/>
            <person name="Wang J."/>
            <person name="Hu T."/>
            <person name="Zhou J."/>
            <person name="Zhang Y."/>
            <person name="Zhao Y."/>
            <person name="Liu Y."/>
            <person name="Song Y."/>
            <person name="Tong Y."/>
            <person name="Lu Y."/>
            <person name="Yang J."/>
            <person name="Xu C."/>
            <person name="Jia M."/>
            <person name="Peters R.J."/>
            <person name="Huang L."/>
            <person name="Gao W."/>
        </authorList>
    </citation>
    <scope>NUCLEOTIDE SEQUENCE [LARGE SCALE GENOMIC DNA]</scope>
    <source>
        <strain evidence="3">cv. XIE 37</strain>
        <tissue evidence="2">Leaf</tissue>
    </source>
</reference>
<keyword evidence="1" id="KW-0812">Transmembrane</keyword>
<evidence type="ECO:0000256" key="1">
    <source>
        <dbReference type="SAM" id="Phobius"/>
    </source>
</evidence>
<dbReference type="Proteomes" id="UP000593562">
    <property type="component" value="Unassembled WGS sequence"/>
</dbReference>
<feature type="transmembrane region" description="Helical" evidence="1">
    <location>
        <begin position="12"/>
        <end position="36"/>
    </location>
</feature>
<comment type="caution">
    <text evidence="2">The sequence shown here is derived from an EMBL/GenBank/DDBJ whole genome shotgun (WGS) entry which is preliminary data.</text>
</comment>
<protein>
    <submittedName>
        <fullName evidence="2">Uncharacterized protein</fullName>
    </submittedName>
</protein>
<dbReference type="InParanoid" id="A0A7J7CNT3"/>
<dbReference type="EMBL" id="JAAARO010000015">
    <property type="protein sequence ID" value="KAF5735745.1"/>
    <property type="molecule type" value="Genomic_DNA"/>
</dbReference>
<feature type="transmembrane region" description="Helical" evidence="1">
    <location>
        <begin position="82"/>
        <end position="101"/>
    </location>
</feature>
<keyword evidence="1" id="KW-0472">Membrane</keyword>
<keyword evidence="1" id="KW-1133">Transmembrane helix</keyword>
<evidence type="ECO:0000313" key="2">
    <source>
        <dbReference type="EMBL" id="KAF5735745.1"/>
    </source>
</evidence>
<dbReference type="AlphaFoldDB" id="A0A7J7CNT3"/>